<dbReference type="InterPro" id="IPR036291">
    <property type="entry name" value="NAD(P)-bd_dom_sf"/>
</dbReference>
<dbReference type="PANTHER" id="PTHR43377">
    <property type="entry name" value="BILIVERDIN REDUCTASE A"/>
    <property type="match status" value="1"/>
</dbReference>
<dbReference type="RefSeq" id="WP_169421728.1">
    <property type="nucleotide sequence ID" value="NZ_JABBFX010000003.1"/>
</dbReference>
<feature type="domain" description="Gfo/Idh/MocA-like oxidoreductase N-terminal" evidence="1">
    <location>
        <begin position="7"/>
        <end position="122"/>
    </location>
</feature>
<evidence type="ECO:0000259" key="2">
    <source>
        <dbReference type="Pfam" id="PF22725"/>
    </source>
</evidence>
<evidence type="ECO:0000313" key="4">
    <source>
        <dbReference type="Proteomes" id="UP000541185"/>
    </source>
</evidence>
<dbReference type="InterPro" id="IPR051450">
    <property type="entry name" value="Gfo/Idh/MocA_Oxidoreductases"/>
</dbReference>
<organism evidence="3 4">
    <name type="scientific">Ramlibacter agri</name>
    <dbReference type="NCBI Taxonomy" id="2728837"/>
    <lineage>
        <taxon>Bacteria</taxon>
        <taxon>Pseudomonadati</taxon>
        <taxon>Pseudomonadota</taxon>
        <taxon>Betaproteobacteria</taxon>
        <taxon>Burkholderiales</taxon>
        <taxon>Comamonadaceae</taxon>
        <taxon>Ramlibacter</taxon>
    </lineage>
</organism>
<dbReference type="Pfam" id="PF01408">
    <property type="entry name" value="GFO_IDH_MocA"/>
    <property type="match status" value="1"/>
</dbReference>
<dbReference type="Gene3D" id="3.40.50.720">
    <property type="entry name" value="NAD(P)-binding Rossmann-like Domain"/>
    <property type="match status" value="1"/>
</dbReference>
<name>A0A848HBM0_9BURK</name>
<dbReference type="SUPFAM" id="SSF55347">
    <property type="entry name" value="Glyceraldehyde-3-phosphate dehydrogenase-like, C-terminal domain"/>
    <property type="match status" value="1"/>
</dbReference>
<dbReference type="AlphaFoldDB" id="A0A848HBM0"/>
<dbReference type="InterPro" id="IPR000683">
    <property type="entry name" value="Gfo/Idh/MocA-like_OxRdtase_N"/>
</dbReference>
<feature type="domain" description="GFO/IDH/MocA-like oxidoreductase" evidence="2">
    <location>
        <begin position="131"/>
        <end position="235"/>
    </location>
</feature>
<dbReference type="Pfam" id="PF22725">
    <property type="entry name" value="GFO_IDH_MocA_C3"/>
    <property type="match status" value="1"/>
</dbReference>
<protein>
    <submittedName>
        <fullName evidence="3">Gfo/Idh/MocA family oxidoreductase</fullName>
    </submittedName>
</protein>
<dbReference type="EMBL" id="JABBFX010000003">
    <property type="protein sequence ID" value="NML47452.1"/>
    <property type="molecule type" value="Genomic_DNA"/>
</dbReference>
<dbReference type="GO" id="GO:0000166">
    <property type="term" value="F:nucleotide binding"/>
    <property type="evidence" value="ECO:0007669"/>
    <property type="project" value="InterPro"/>
</dbReference>
<accession>A0A848HBM0</accession>
<dbReference type="InterPro" id="IPR055170">
    <property type="entry name" value="GFO_IDH_MocA-like_dom"/>
</dbReference>
<dbReference type="PANTHER" id="PTHR43377:SF8">
    <property type="entry name" value="BLR3664 PROTEIN"/>
    <property type="match status" value="1"/>
</dbReference>
<evidence type="ECO:0000313" key="3">
    <source>
        <dbReference type="EMBL" id="NML47452.1"/>
    </source>
</evidence>
<reference evidence="3 4" key="1">
    <citation type="submission" date="2020-04" db="EMBL/GenBank/DDBJ databases">
        <title>Ramlibacter sp. G-1-2-2 isolated from soil.</title>
        <authorList>
            <person name="Dahal R.H."/>
        </authorList>
    </citation>
    <scope>NUCLEOTIDE SEQUENCE [LARGE SCALE GENOMIC DNA]</scope>
    <source>
        <strain evidence="3 4">G-1-2-2</strain>
    </source>
</reference>
<gene>
    <name evidence="3" type="ORF">HHL11_27125</name>
</gene>
<dbReference type="Gene3D" id="3.30.360.10">
    <property type="entry name" value="Dihydrodipicolinate Reductase, domain 2"/>
    <property type="match status" value="1"/>
</dbReference>
<dbReference type="Proteomes" id="UP000541185">
    <property type="component" value="Unassembled WGS sequence"/>
</dbReference>
<evidence type="ECO:0000259" key="1">
    <source>
        <dbReference type="Pfam" id="PF01408"/>
    </source>
</evidence>
<proteinExistence type="predicted"/>
<comment type="caution">
    <text evidence="3">The sequence shown here is derived from an EMBL/GenBank/DDBJ whole genome shotgun (WGS) entry which is preliminary data.</text>
</comment>
<dbReference type="SUPFAM" id="SSF51735">
    <property type="entry name" value="NAD(P)-binding Rossmann-fold domains"/>
    <property type="match status" value="1"/>
</dbReference>
<sequence length="344" mass="36786">MPATTTIGLIGAGAIGRAHLGGAAQAAGVRIVGVADPSPAAAELAREFGLPHFEDQRALRDALQPDGAVIATPNALHVPLALEWIAAGRPVLVEKPVAVTVEEGRQLARAAADAGVPVLVGHHRRHNPVLQKARALVQGGALGRLVCASVMAAFLKPDAYFEQAWRRSNAGGPVLINLIHEIDLLRFVCGEIRSLQALTSNAVRGFEVEDSAATLLRLENDALATIQLSDTAAAPWSWDLASGESPVFARSDTESHFLCGTEASLALPTLRSWRYPGERGWFHPLEQSRVAFEPGNPYVEQMRHFGAVIRREEAPLTDAADATRTLEVTLAVRQAARSGEVIRF</sequence>
<keyword evidence="4" id="KW-1185">Reference proteome</keyword>